<reference evidence="1 2" key="1">
    <citation type="submission" date="2018-06" db="EMBL/GenBank/DDBJ databases">
        <title>Draft Whole-Genome Sequence of the purple photosynthetic bacterium Rhodospeudomonas palustris XCP.</title>
        <authorList>
            <person name="Rayyan A."/>
            <person name="Meyer T.E."/>
            <person name="Kyndt J.A."/>
        </authorList>
    </citation>
    <scope>NUCLEOTIDE SEQUENCE [LARGE SCALE GENOMIC DNA]</scope>
    <source>
        <strain evidence="1 2">XCP</strain>
    </source>
</reference>
<gene>
    <name evidence="1" type="ORF">DNX69_00665</name>
</gene>
<dbReference type="RefSeq" id="WP_110783993.1">
    <property type="nucleotide sequence ID" value="NZ_QKQS01000001.1"/>
</dbReference>
<evidence type="ECO:0000313" key="1">
    <source>
        <dbReference type="EMBL" id="PZA13973.1"/>
    </source>
</evidence>
<protein>
    <submittedName>
        <fullName evidence="1">Uncharacterized protein</fullName>
    </submittedName>
</protein>
<name>A0A323UPK9_RHOPL</name>
<dbReference type="EMBL" id="QKQS01000001">
    <property type="protein sequence ID" value="PZA13973.1"/>
    <property type="molecule type" value="Genomic_DNA"/>
</dbReference>
<organism evidence="1 2">
    <name type="scientific">Rhodopseudomonas palustris</name>
    <dbReference type="NCBI Taxonomy" id="1076"/>
    <lineage>
        <taxon>Bacteria</taxon>
        <taxon>Pseudomonadati</taxon>
        <taxon>Pseudomonadota</taxon>
        <taxon>Alphaproteobacteria</taxon>
        <taxon>Hyphomicrobiales</taxon>
        <taxon>Nitrobacteraceae</taxon>
        <taxon>Rhodopseudomonas</taxon>
    </lineage>
</organism>
<dbReference type="AlphaFoldDB" id="A0A323UPK9"/>
<evidence type="ECO:0000313" key="2">
    <source>
        <dbReference type="Proteomes" id="UP000248134"/>
    </source>
</evidence>
<comment type="caution">
    <text evidence="1">The sequence shown here is derived from an EMBL/GenBank/DDBJ whole genome shotgun (WGS) entry which is preliminary data.</text>
</comment>
<dbReference type="Proteomes" id="UP000248134">
    <property type="component" value="Unassembled WGS sequence"/>
</dbReference>
<proteinExistence type="predicted"/>
<accession>A0A323UPK9</accession>
<sequence>MTNTKFIVGDVVEVANTEINRKSITFKARIYHHLTVEKVTALGSVRFRELRGTWGAERFNLVRRASEPANTDEVKIGRYIIALCRNGKLLPATEPREYSSDVQAHRVAEQMAKKHGGTFVVLKGIGEYVMPEEVKPTYRAL</sequence>